<dbReference type="OrthoDB" id="9803532at2"/>
<sequence length="335" mass="37807">MLCRTASDLYWLSRYVERAENTARLIDLTQRISLLPERLDPGKSSTTAWRRGLDALGQLEPYEQTCGEIQVERVLRWLMLDADNPSSIRNCLFQGRELGRAQRGAITAEMYQELNTSWLDLEEASEGAASSDGVSPFLEWVKTRSAAFRGVTIGTMGRDEGYHFMVLGTSVERADNTVRLLDIKYAQGEEPESGSRDFIQYYQWSAMLQAMSAFETYRKTYRDAVHPLHVSEMMIFQQDMPHSLAVCTQTLHRILELLAEEPRSEVVRQAGALAARLRYGCMAEVQEQGIKVFLDDFMQRLEALTWTIVETFMTSTDIGAGLGSEAGRNVGAMVS</sequence>
<name>A0A841KMT1_9GAMM</name>
<dbReference type="PANTHER" id="PTHR34595:SF7">
    <property type="entry name" value="SLL1039 PROTEIN"/>
    <property type="match status" value="1"/>
</dbReference>
<dbReference type="Pfam" id="PF04168">
    <property type="entry name" value="Alpha-E"/>
    <property type="match status" value="1"/>
</dbReference>
<dbReference type="InterPro" id="IPR007296">
    <property type="entry name" value="DUF403"/>
</dbReference>
<dbReference type="EMBL" id="JACHET010000001">
    <property type="protein sequence ID" value="MBB6183358.1"/>
    <property type="molecule type" value="Genomic_DNA"/>
</dbReference>
<protein>
    <submittedName>
        <fullName evidence="2">Putative alpha-E superfamily protein</fullName>
    </submittedName>
</protein>
<dbReference type="PANTHER" id="PTHR34595">
    <property type="entry name" value="BLR5612 PROTEIN"/>
    <property type="match status" value="1"/>
</dbReference>
<dbReference type="RefSeq" id="WP_052394831.1">
    <property type="nucleotide sequence ID" value="NZ_JACHET010000001.1"/>
</dbReference>
<gene>
    <name evidence="2" type="ORF">HNQ86_000703</name>
</gene>
<accession>A0A841KMT1</accession>
<reference evidence="2 3" key="1">
    <citation type="submission" date="2020-08" db="EMBL/GenBank/DDBJ databases">
        <title>Genomic Encyclopedia of Type Strains, Phase IV (KMG-IV): sequencing the most valuable type-strain genomes for metagenomic binning, comparative biology and taxonomic classification.</title>
        <authorList>
            <person name="Goeker M."/>
        </authorList>
    </citation>
    <scope>NUCLEOTIDE SEQUENCE [LARGE SCALE GENOMIC DNA]</scope>
    <source>
        <strain evidence="2 3">DSM 107085</strain>
    </source>
</reference>
<comment type="caution">
    <text evidence="2">The sequence shown here is derived from an EMBL/GenBank/DDBJ whole genome shotgun (WGS) entry which is preliminary data.</text>
</comment>
<evidence type="ECO:0000313" key="2">
    <source>
        <dbReference type="EMBL" id="MBB6183358.1"/>
    </source>
</evidence>
<dbReference type="AlphaFoldDB" id="A0A841KMT1"/>
<feature type="domain" description="DUF403" evidence="1">
    <location>
        <begin position="1"/>
        <end position="312"/>
    </location>
</feature>
<organism evidence="2 3">
    <name type="scientific">Oleiagrimonas soli</name>
    <dbReference type="NCBI Taxonomy" id="1543381"/>
    <lineage>
        <taxon>Bacteria</taxon>
        <taxon>Pseudomonadati</taxon>
        <taxon>Pseudomonadota</taxon>
        <taxon>Gammaproteobacteria</taxon>
        <taxon>Lysobacterales</taxon>
        <taxon>Rhodanobacteraceae</taxon>
        <taxon>Oleiagrimonas</taxon>
    </lineage>
</organism>
<proteinExistence type="predicted"/>
<evidence type="ECO:0000259" key="1">
    <source>
        <dbReference type="Pfam" id="PF04168"/>
    </source>
</evidence>
<dbReference type="InterPro" id="IPR051680">
    <property type="entry name" value="ATP-dep_Glu-Cys_Ligase-2"/>
</dbReference>
<evidence type="ECO:0000313" key="3">
    <source>
        <dbReference type="Proteomes" id="UP000560000"/>
    </source>
</evidence>
<dbReference type="Proteomes" id="UP000560000">
    <property type="component" value="Unassembled WGS sequence"/>
</dbReference>